<dbReference type="GO" id="GO:0050136">
    <property type="term" value="F:NADH dehydrogenase (quinone) (non-electrogenic) activity"/>
    <property type="evidence" value="ECO:0007669"/>
    <property type="project" value="UniProtKB-UniRule"/>
</dbReference>
<comment type="subunit">
    <text evidence="3">NDH-1 is composed of 14 different subunits. Subunits NuoB, C, D, E, F, and G constitute the peripheral sector of the complex.</text>
</comment>
<dbReference type="NCBIfam" id="NF004730">
    <property type="entry name" value="PRK06074.1-1"/>
    <property type="match status" value="1"/>
</dbReference>
<dbReference type="GO" id="GO:0008137">
    <property type="term" value="F:NADH dehydrogenase (ubiquinone) activity"/>
    <property type="evidence" value="ECO:0007669"/>
    <property type="project" value="InterPro"/>
</dbReference>
<dbReference type="KEGG" id="gbi:PG2T_03305"/>
<organism evidence="7 8">
    <name type="scientific">Immundisolibacter cernigliae</name>
    <dbReference type="NCBI Taxonomy" id="1810504"/>
    <lineage>
        <taxon>Bacteria</taxon>
        <taxon>Pseudomonadati</taxon>
        <taxon>Pseudomonadota</taxon>
        <taxon>Gammaproteobacteria</taxon>
        <taxon>Immundisolibacterales</taxon>
        <taxon>Immundisolibacteraceae</taxon>
        <taxon>Immundisolibacter</taxon>
    </lineage>
</organism>
<evidence type="ECO:0000259" key="6">
    <source>
        <dbReference type="Pfam" id="PF00329"/>
    </source>
</evidence>
<keyword evidence="2 3" id="KW-0813">Transport</keyword>
<evidence type="ECO:0000256" key="1">
    <source>
        <dbReference type="ARBA" id="ARBA00007569"/>
    </source>
</evidence>
<dbReference type="EMBL" id="CP014671">
    <property type="protein sequence ID" value="ANX03313.1"/>
    <property type="molecule type" value="Genomic_DNA"/>
</dbReference>
<dbReference type="STRING" id="1810504.PG2T_03305"/>
<dbReference type="InParanoid" id="A0A1B1YRD3"/>
<dbReference type="RefSeq" id="WP_068802818.1">
    <property type="nucleotide sequence ID" value="NZ_CP014671.1"/>
</dbReference>
<keyword evidence="8" id="KW-1185">Reference proteome</keyword>
<reference evidence="8" key="1">
    <citation type="submission" date="2016-03" db="EMBL/GenBank/DDBJ databases">
        <title>Complete genome sequence of Solimmundus cernigliae, representing a novel lineage of polycyclic aromatic hydrocarbon degraders within the Gammaproteobacteria.</title>
        <authorList>
            <person name="Singleton D.R."/>
            <person name="Dickey A.N."/>
            <person name="Scholl E.H."/>
            <person name="Wright F.A."/>
            <person name="Aitken M.D."/>
        </authorList>
    </citation>
    <scope>NUCLEOTIDE SEQUENCE [LARGE SCALE GENOMIC DNA]</scope>
    <source>
        <strain evidence="8">TR3.2</strain>
    </source>
</reference>
<proteinExistence type="inferred from homology"/>
<evidence type="ECO:0000313" key="8">
    <source>
        <dbReference type="Proteomes" id="UP000092952"/>
    </source>
</evidence>
<evidence type="ECO:0000256" key="2">
    <source>
        <dbReference type="ARBA" id="ARBA00022448"/>
    </source>
</evidence>
<dbReference type="Gene3D" id="3.30.460.80">
    <property type="entry name" value="NADH:ubiquinone oxidoreductase, 30kDa subunit"/>
    <property type="match status" value="1"/>
</dbReference>
<keyword evidence="3 4" id="KW-1278">Translocase</keyword>
<keyword evidence="3 4" id="KW-0520">NAD</keyword>
<dbReference type="NCBIfam" id="TIGR01961">
    <property type="entry name" value="NuoC_fam"/>
    <property type="match status" value="1"/>
</dbReference>
<keyword evidence="3" id="KW-0830">Ubiquinone</keyword>
<evidence type="ECO:0000256" key="4">
    <source>
        <dbReference type="RuleBase" id="RU003456"/>
    </source>
</evidence>
<evidence type="ECO:0000256" key="5">
    <source>
        <dbReference type="RuleBase" id="RU003582"/>
    </source>
</evidence>
<dbReference type="PROSITE" id="PS00542">
    <property type="entry name" value="COMPLEX1_30K"/>
    <property type="match status" value="1"/>
</dbReference>
<dbReference type="AlphaFoldDB" id="A0A1B1YRD3"/>
<dbReference type="OrthoDB" id="9803286at2"/>
<name>A0A1B1YRD3_9GAMM</name>
<evidence type="ECO:0000313" key="7">
    <source>
        <dbReference type="EMBL" id="ANX03313.1"/>
    </source>
</evidence>
<dbReference type="InterPro" id="IPR010218">
    <property type="entry name" value="NADH_DH_suC"/>
</dbReference>
<keyword evidence="3" id="KW-1003">Cell membrane</keyword>
<dbReference type="PANTHER" id="PTHR10884">
    <property type="entry name" value="NADH DEHYDROGENASE UBIQUINONE IRON-SULFUR PROTEIN 3"/>
    <property type="match status" value="1"/>
</dbReference>
<comment type="function">
    <text evidence="3">NDH-1 shuttles electrons from NADH, via FMN and iron-sulfur (Fe-S) centers, to quinones in the respiratory chain. The immediate electron acceptor for the enzyme in this species is believed to be ubiquinone. Couples the redox reaction to proton translocation (for every two electrons transferred, four hydrogen ions are translocated across the cytoplasmic membrane), and thus conserves the redox energy in a proton gradient.</text>
</comment>
<keyword evidence="3" id="KW-0472">Membrane</keyword>
<dbReference type="GO" id="GO:0048038">
    <property type="term" value="F:quinone binding"/>
    <property type="evidence" value="ECO:0007669"/>
    <property type="project" value="UniProtKB-KW"/>
</dbReference>
<dbReference type="InterPro" id="IPR037232">
    <property type="entry name" value="NADH_quin_OxRdtase_su_C/D-like"/>
</dbReference>
<accession>A0A1B1YRD3</accession>
<protein>
    <recommendedName>
        <fullName evidence="3">NADH-quinone oxidoreductase subunit C</fullName>
        <ecNumber evidence="3">7.1.1.-</ecNumber>
    </recommendedName>
    <alternativeName>
        <fullName evidence="3">NADH dehydrogenase I subunit C</fullName>
    </alternativeName>
    <alternativeName>
        <fullName evidence="3">NDH-1 subunit C</fullName>
    </alternativeName>
</protein>
<comment type="subcellular location">
    <subcellularLocation>
        <location evidence="3">Cell membrane</location>
        <topology evidence="3">Peripheral membrane protein</topology>
        <orientation evidence="3">Cytoplasmic side</orientation>
    </subcellularLocation>
</comment>
<sequence>MSIRADNLLARLRETLGEASGQASAGAADQITLEIPAEAMEAVCRTLRDAPDLAFDQLIDVCGVDYSDFPQEPDVARPRFAVVYHLLSTTHNARLRVRAYLADEFPLVASVIDVWPAANWFEREAFDLMGIVFDGHPDLRRILTDYGFVGHPLRKDFPLNGEVEMRYDAVQGRVIYEPVSIENRISVPRVRRDDFRYEHPAG</sequence>
<dbReference type="EC" id="7.1.1.-" evidence="3"/>
<dbReference type="Pfam" id="PF00329">
    <property type="entry name" value="Complex1_30kDa"/>
    <property type="match status" value="1"/>
</dbReference>
<gene>
    <name evidence="3" type="primary">nuoC</name>
    <name evidence="7" type="ORF">PG2T_03305</name>
</gene>
<keyword evidence="3 5" id="KW-0874">Quinone</keyword>
<dbReference type="InterPro" id="IPR020396">
    <property type="entry name" value="NADH_UbQ_OxRdtase_CS"/>
</dbReference>
<dbReference type="Proteomes" id="UP000092952">
    <property type="component" value="Chromosome"/>
</dbReference>
<dbReference type="HAMAP" id="MF_01357">
    <property type="entry name" value="NDH1_NuoC"/>
    <property type="match status" value="1"/>
</dbReference>
<dbReference type="PANTHER" id="PTHR10884:SF14">
    <property type="entry name" value="NADH DEHYDROGENASE [UBIQUINONE] IRON-SULFUR PROTEIN 3, MITOCHONDRIAL"/>
    <property type="match status" value="1"/>
</dbReference>
<comment type="similarity">
    <text evidence="1 3 4">Belongs to the complex I 30 kDa subunit family.</text>
</comment>
<comment type="catalytic activity">
    <reaction evidence="3 5">
        <text>a quinone + NADH + 5 H(+)(in) = a quinol + NAD(+) + 4 H(+)(out)</text>
        <dbReference type="Rhea" id="RHEA:57888"/>
        <dbReference type="ChEBI" id="CHEBI:15378"/>
        <dbReference type="ChEBI" id="CHEBI:24646"/>
        <dbReference type="ChEBI" id="CHEBI:57540"/>
        <dbReference type="ChEBI" id="CHEBI:57945"/>
        <dbReference type="ChEBI" id="CHEBI:132124"/>
    </reaction>
</comment>
<dbReference type="SUPFAM" id="SSF143243">
    <property type="entry name" value="Nqo5-like"/>
    <property type="match status" value="1"/>
</dbReference>
<dbReference type="InterPro" id="IPR001268">
    <property type="entry name" value="NADH_UbQ_OxRdtase_30kDa_su"/>
</dbReference>
<evidence type="ECO:0000256" key="3">
    <source>
        <dbReference type="HAMAP-Rule" id="MF_01357"/>
    </source>
</evidence>
<dbReference type="GO" id="GO:0005886">
    <property type="term" value="C:plasma membrane"/>
    <property type="evidence" value="ECO:0007669"/>
    <property type="project" value="UniProtKB-SubCell"/>
</dbReference>
<feature type="domain" description="NADH:ubiquinone oxidoreductase 30kDa subunit" evidence="6">
    <location>
        <begin position="34"/>
        <end position="162"/>
    </location>
</feature>